<dbReference type="EMBL" id="JACSDY010000023">
    <property type="protein sequence ID" value="KAF7390448.1"/>
    <property type="molecule type" value="Genomic_DNA"/>
</dbReference>
<proteinExistence type="predicted"/>
<evidence type="ECO:0000313" key="3">
    <source>
        <dbReference type="Proteomes" id="UP000600918"/>
    </source>
</evidence>
<feature type="signal peptide" evidence="1">
    <location>
        <begin position="1"/>
        <end position="19"/>
    </location>
</feature>
<dbReference type="AlphaFoldDB" id="A0A834JKF8"/>
<sequence>MNGILSLLTLAILKNFALHVIHHLICQIVKTAEEADAAHEFITNLPSDKKTKLVKEAPNYSVHGNNVALDPGSRRLLQETIENSRKKHR</sequence>
<accession>A0A834JKF8</accession>
<evidence type="ECO:0000256" key="1">
    <source>
        <dbReference type="SAM" id="SignalP"/>
    </source>
</evidence>
<organism evidence="2 3">
    <name type="scientific">Vespula pensylvanica</name>
    <name type="common">Western yellow jacket</name>
    <name type="synonym">Wasp</name>
    <dbReference type="NCBI Taxonomy" id="30213"/>
    <lineage>
        <taxon>Eukaryota</taxon>
        <taxon>Metazoa</taxon>
        <taxon>Ecdysozoa</taxon>
        <taxon>Arthropoda</taxon>
        <taxon>Hexapoda</taxon>
        <taxon>Insecta</taxon>
        <taxon>Pterygota</taxon>
        <taxon>Neoptera</taxon>
        <taxon>Endopterygota</taxon>
        <taxon>Hymenoptera</taxon>
        <taxon>Apocrita</taxon>
        <taxon>Aculeata</taxon>
        <taxon>Vespoidea</taxon>
        <taxon>Vespidae</taxon>
        <taxon>Vespinae</taxon>
        <taxon>Vespula</taxon>
    </lineage>
</organism>
<comment type="caution">
    <text evidence="2">The sequence shown here is derived from an EMBL/GenBank/DDBJ whole genome shotgun (WGS) entry which is preliminary data.</text>
</comment>
<evidence type="ECO:0000313" key="2">
    <source>
        <dbReference type="EMBL" id="KAF7390448.1"/>
    </source>
</evidence>
<dbReference type="Proteomes" id="UP000600918">
    <property type="component" value="Unassembled WGS sequence"/>
</dbReference>
<feature type="chain" id="PRO_5032773742" evidence="1">
    <location>
        <begin position="20"/>
        <end position="89"/>
    </location>
</feature>
<reference evidence="2" key="1">
    <citation type="journal article" date="2020" name="G3 (Bethesda)">
        <title>High-Quality Assemblies for Three Invasive Social Wasps from the &lt;i&gt;Vespula&lt;/i&gt; Genus.</title>
        <authorList>
            <person name="Harrop T.W.R."/>
            <person name="Guhlin J."/>
            <person name="McLaughlin G.M."/>
            <person name="Permina E."/>
            <person name="Stockwell P."/>
            <person name="Gilligan J."/>
            <person name="Le Lec M.F."/>
            <person name="Gruber M.A.M."/>
            <person name="Quinn O."/>
            <person name="Lovegrove M."/>
            <person name="Duncan E.J."/>
            <person name="Remnant E.J."/>
            <person name="Van Eeckhoven J."/>
            <person name="Graham B."/>
            <person name="Knapp R.A."/>
            <person name="Langford K.W."/>
            <person name="Kronenberg Z."/>
            <person name="Press M.O."/>
            <person name="Eacker S.M."/>
            <person name="Wilson-Rankin E.E."/>
            <person name="Purcell J."/>
            <person name="Lester P.J."/>
            <person name="Dearden P.K."/>
        </authorList>
    </citation>
    <scope>NUCLEOTIDE SEQUENCE</scope>
    <source>
        <strain evidence="2">Volc-1</strain>
    </source>
</reference>
<name>A0A834JKF8_VESPE</name>
<protein>
    <submittedName>
        <fullName evidence="2">Uncharacterized protein</fullName>
    </submittedName>
</protein>
<keyword evidence="1" id="KW-0732">Signal</keyword>
<gene>
    <name evidence="2" type="ORF">H0235_017610</name>
</gene>
<keyword evidence="3" id="KW-1185">Reference proteome</keyword>